<evidence type="ECO:0000256" key="2">
    <source>
        <dbReference type="ARBA" id="ARBA00022598"/>
    </source>
</evidence>
<feature type="domain" description="AMP-dependent synthetase/ligase" evidence="3">
    <location>
        <begin position="22"/>
        <end position="391"/>
    </location>
</feature>
<organism evidence="5 6">
    <name type="scientific">Arthrobacter pullicola</name>
    <dbReference type="NCBI Taxonomy" id="2762224"/>
    <lineage>
        <taxon>Bacteria</taxon>
        <taxon>Bacillati</taxon>
        <taxon>Actinomycetota</taxon>
        <taxon>Actinomycetes</taxon>
        <taxon>Micrococcales</taxon>
        <taxon>Micrococcaceae</taxon>
        <taxon>Arthrobacter</taxon>
    </lineage>
</organism>
<sequence length="572" mass="61417">MQYDPGRFKEYFEHQMTYAAGFRRNVARYRNSVALIDPPSGRTWTYAELGADVERCAVLLAARGVGRGDRVMYQLFNGPEFALLYLATQRLGAISVPVNYRLAPGETAHILRDSEPRVLIVDAECAAAAAQALESADVRPALLTVGAAEVPAGWEDFAEALAQAAGTPPDLPADFSIYEETTRLYTSGTTGMPKGVALPSIAEVMSAHDVIMHFPLSPTDRTLNMTPWFHRGGLHSGGPTPAFYIGAGVVPLRSFSPGTVLDWVGEYGLTFLIGAPTTLEMIAAEQEKQPRELGTLKGIVTMGAPLDRAAALRYQELLTPRIFNGYGTTEAFWNTFLRPEDLPARAGTAGRSCTDDDVAVVKIFPDRRGRPEELAAQDGTEAGEVIMRSPKSGYSYVNLPAVEEEKFHDGWLYPGDMATWDEDGFVTILGRKDDMIISGGENIHPVQVEGVLAEHPGVLDAVAVGLPDEHWGQRVVAYVIRSGDASPVDAGAAADDLDAFCLAHPGLADFKRPRAYRFVDEVPVTATGKKMHFRLAETAAADLAAGNFTVPGAGAVPGAQRTAAAEPTAAAE</sequence>
<dbReference type="InterPro" id="IPR025110">
    <property type="entry name" value="AMP-bd_C"/>
</dbReference>
<accession>A0ABR8YM79</accession>
<gene>
    <name evidence="5" type="ORF">H9638_16170</name>
</gene>
<dbReference type="InterPro" id="IPR045851">
    <property type="entry name" value="AMP-bd_C_sf"/>
</dbReference>
<comment type="caution">
    <text evidence="5">The sequence shown here is derived from an EMBL/GenBank/DDBJ whole genome shotgun (WGS) entry which is preliminary data.</text>
</comment>
<name>A0ABR8YM79_9MICC</name>
<evidence type="ECO:0000256" key="1">
    <source>
        <dbReference type="ARBA" id="ARBA00006432"/>
    </source>
</evidence>
<evidence type="ECO:0000259" key="3">
    <source>
        <dbReference type="Pfam" id="PF00501"/>
    </source>
</evidence>
<proteinExistence type="inferred from homology"/>
<dbReference type="PANTHER" id="PTHR43201:SF5">
    <property type="entry name" value="MEDIUM-CHAIN ACYL-COA LIGASE ACSF2, MITOCHONDRIAL"/>
    <property type="match status" value="1"/>
</dbReference>
<protein>
    <submittedName>
        <fullName evidence="5">AMP-binding protein</fullName>
    </submittedName>
</protein>
<dbReference type="InterPro" id="IPR042099">
    <property type="entry name" value="ANL_N_sf"/>
</dbReference>
<dbReference type="RefSeq" id="WP_191749165.1">
    <property type="nucleotide sequence ID" value="NZ_JACSQC010000010.1"/>
</dbReference>
<keyword evidence="2" id="KW-0436">Ligase</keyword>
<comment type="similarity">
    <text evidence="1">Belongs to the ATP-dependent AMP-binding enzyme family.</text>
</comment>
<evidence type="ECO:0000313" key="5">
    <source>
        <dbReference type="EMBL" id="MBD8045344.1"/>
    </source>
</evidence>
<dbReference type="Gene3D" id="3.30.300.30">
    <property type="match status" value="1"/>
</dbReference>
<reference evidence="5 6" key="1">
    <citation type="submission" date="2020-08" db="EMBL/GenBank/DDBJ databases">
        <title>A Genomic Blueprint of the Chicken Gut Microbiome.</title>
        <authorList>
            <person name="Gilroy R."/>
            <person name="Ravi A."/>
            <person name="Getino M."/>
            <person name="Pursley I."/>
            <person name="Horton D.L."/>
            <person name="Alikhan N.-F."/>
            <person name="Baker D."/>
            <person name="Gharbi K."/>
            <person name="Hall N."/>
            <person name="Watson M."/>
            <person name="Adriaenssens E.M."/>
            <person name="Foster-Nyarko E."/>
            <person name="Jarju S."/>
            <person name="Secka A."/>
            <person name="Antonio M."/>
            <person name="Oren A."/>
            <person name="Chaudhuri R."/>
            <person name="La Ragione R.M."/>
            <person name="Hildebrand F."/>
            <person name="Pallen M.J."/>
        </authorList>
    </citation>
    <scope>NUCLEOTIDE SEQUENCE [LARGE SCALE GENOMIC DNA]</scope>
    <source>
        <strain evidence="5 6">Sa2BUA2</strain>
    </source>
</reference>
<dbReference type="Proteomes" id="UP000652763">
    <property type="component" value="Unassembled WGS sequence"/>
</dbReference>
<feature type="domain" description="AMP-binding enzyme C-terminal" evidence="4">
    <location>
        <begin position="448"/>
        <end position="529"/>
    </location>
</feature>
<evidence type="ECO:0000259" key="4">
    <source>
        <dbReference type="Pfam" id="PF13193"/>
    </source>
</evidence>
<keyword evidence="6" id="KW-1185">Reference proteome</keyword>
<dbReference type="SUPFAM" id="SSF56801">
    <property type="entry name" value="Acetyl-CoA synthetase-like"/>
    <property type="match status" value="1"/>
</dbReference>
<dbReference type="Pfam" id="PF00501">
    <property type="entry name" value="AMP-binding"/>
    <property type="match status" value="1"/>
</dbReference>
<dbReference type="EMBL" id="JACSQC010000010">
    <property type="protein sequence ID" value="MBD8045344.1"/>
    <property type="molecule type" value="Genomic_DNA"/>
</dbReference>
<dbReference type="InterPro" id="IPR000873">
    <property type="entry name" value="AMP-dep_synth/lig_dom"/>
</dbReference>
<dbReference type="PANTHER" id="PTHR43201">
    <property type="entry name" value="ACYL-COA SYNTHETASE"/>
    <property type="match status" value="1"/>
</dbReference>
<dbReference type="Pfam" id="PF13193">
    <property type="entry name" value="AMP-binding_C"/>
    <property type="match status" value="1"/>
</dbReference>
<dbReference type="Gene3D" id="3.40.50.12780">
    <property type="entry name" value="N-terminal domain of ligase-like"/>
    <property type="match status" value="1"/>
</dbReference>
<evidence type="ECO:0000313" key="6">
    <source>
        <dbReference type="Proteomes" id="UP000652763"/>
    </source>
</evidence>